<gene>
    <name evidence="2" type="ORF">J2S66_005469</name>
</gene>
<name>A0ABU1Q2F6_9PSEU</name>
<keyword evidence="1" id="KW-0812">Transmembrane</keyword>
<dbReference type="GO" id="GO:0016853">
    <property type="term" value="F:isomerase activity"/>
    <property type="evidence" value="ECO:0007669"/>
    <property type="project" value="UniProtKB-KW"/>
</dbReference>
<accession>A0ABU1Q2F6</accession>
<keyword evidence="1" id="KW-1133">Transmembrane helix</keyword>
<dbReference type="CDD" id="cd02947">
    <property type="entry name" value="TRX_family"/>
    <property type="match status" value="1"/>
</dbReference>
<dbReference type="InterPro" id="IPR036249">
    <property type="entry name" value="Thioredoxin-like_sf"/>
</dbReference>
<keyword evidence="2" id="KW-0413">Isomerase</keyword>
<dbReference type="SUPFAM" id="SSF52833">
    <property type="entry name" value="Thioredoxin-like"/>
    <property type="match status" value="1"/>
</dbReference>
<comment type="caution">
    <text evidence="2">The sequence shown here is derived from an EMBL/GenBank/DDBJ whole genome shotgun (WGS) entry which is preliminary data.</text>
</comment>
<dbReference type="EMBL" id="JAVDSG010000001">
    <property type="protein sequence ID" value="MDR6597085.1"/>
    <property type="molecule type" value="Genomic_DNA"/>
</dbReference>
<evidence type="ECO:0000256" key="1">
    <source>
        <dbReference type="SAM" id="Phobius"/>
    </source>
</evidence>
<feature type="transmembrane region" description="Helical" evidence="1">
    <location>
        <begin position="6"/>
        <end position="21"/>
    </location>
</feature>
<reference evidence="2 3" key="1">
    <citation type="submission" date="2023-07" db="EMBL/GenBank/DDBJ databases">
        <title>Sequencing the genomes of 1000 actinobacteria strains.</title>
        <authorList>
            <person name="Klenk H.-P."/>
        </authorList>
    </citation>
    <scope>NUCLEOTIDE SEQUENCE [LARGE SCALE GENOMIC DNA]</scope>
    <source>
        <strain evidence="2 3">DSM 43749</strain>
    </source>
</reference>
<evidence type="ECO:0000313" key="2">
    <source>
        <dbReference type="EMBL" id="MDR6597085.1"/>
    </source>
</evidence>
<dbReference type="Gene3D" id="3.40.30.10">
    <property type="entry name" value="Glutaredoxin"/>
    <property type="match status" value="1"/>
</dbReference>
<proteinExistence type="predicted"/>
<protein>
    <submittedName>
        <fullName evidence="2">Thiol-disulfide isomerase/thioredoxin</fullName>
    </submittedName>
</protein>
<organism evidence="2 3">
    <name type="scientific">Saccharothrix longispora</name>
    <dbReference type="NCBI Taxonomy" id="33920"/>
    <lineage>
        <taxon>Bacteria</taxon>
        <taxon>Bacillati</taxon>
        <taxon>Actinomycetota</taxon>
        <taxon>Actinomycetes</taxon>
        <taxon>Pseudonocardiales</taxon>
        <taxon>Pseudonocardiaceae</taxon>
        <taxon>Saccharothrix</taxon>
    </lineage>
</organism>
<sequence>MTGVWALLGAVLVVALVGVLLKRRDGRVRTTAGARPELPGPVRDLLVPGTPVTLLQVSTSFCAACRRAGALLGDLADRTEGLRHVELDVTDLPEVAKALGVLRAPTTLALDASGAELLRVGGVPEPDALTAALRPHLPGPNG</sequence>
<evidence type="ECO:0000313" key="3">
    <source>
        <dbReference type="Proteomes" id="UP001268819"/>
    </source>
</evidence>
<keyword evidence="1" id="KW-0472">Membrane</keyword>
<dbReference type="RefSeq" id="WP_310310132.1">
    <property type="nucleotide sequence ID" value="NZ_BAAAXB010000001.1"/>
</dbReference>
<dbReference type="Proteomes" id="UP001268819">
    <property type="component" value="Unassembled WGS sequence"/>
</dbReference>
<keyword evidence="3" id="KW-1185">Reference proteome</keyword>